<accession>A0A948T1Z5</accession>
<evidence type="ECO:0000256" key="4">
    <source>
        <dbReference type="ARBA" id="ARBA00022618"/>
    </source>
</evidence>
<evidence type="ECO:0000313" key="17">
    <source>
        <dbReference type="Proteomes" id="UP000713596"/>
    </source>
</evidence>
<evidence type="ECO:0000259" key="15">
    <source>
        <dbReference type="Pfam" id="PF00275"/>
    </source>
</evidence>
<dbReference type="Pfam" id="PF00275">
    <property type="entry name" value="EPSP_synthase"/>
    <property type="match status" value="1"/>
</dbReference>
<evidence type="ECO:0000256" key="9">
    <source>
        <dbReference type="ARBA" id="ARBA00023316"/>
    </source>
</evidence>
<proteinExistence type="inferred from homology"/>
<dbReference type="PANTHER" id="PTHR43783:SF1">
    <property type="entry name" value="UDP-N-ACETYLGLUCOSAMINE 1-CARBOXYVINYLTRANSFERASE"/>
    <property type="match status" value="1"/>
</dbReference>
<protein>
    <recommendedName>
        <fullName evidence="12 14">UDP-N-acetylglucosamine 1-carboxyvinyltransferase</fullName>
        <ecNumber evidence="11 14">2.5.1.7</ecNumber>
    </recommendedName>
</protein>
<evidence type="ECO:0000256" key="6">
    <source>
        <dbReference type="ARBA" id="ARBA00022960"/>
    </source>
</evidence>
<reference evidence="16" key="1">
    <citation type="journal article" date="2021" name="PeerJ">
        <title>Extensive microbial diversity within the chicken gut microbiome revealed by metagenomics and culture.</title>
        <authorList>
            <person name="Gilroy R."/>
            <person name="Ravi A."/>
            <person name="Getino M."/>
            <person name="Pursley I."/>
            <person name="Horton D.L."/>
            <person name="Alikhan N.F."/>
            <person name="Baker D."/>
            <person name="Gharbi K."/>
            <person name="Hall N."/>
            <person name="Watson M."/>
            <person name="Adriaenssens E.M."/>
            <person name="Foster-Nyarko E."/>
            <person name="Jarju S."/>
            <person name="Secka A."/>
            <person name="Antonio M."/>
            <person name="Oren A."/>
            <person name="Chaudhuri R.R."/>
            <person name="La Ragione R."/>
            <person name="Hildebrand F."/>
            <person name="Pallen M.J."/>
        </authorList>
    </citation>
    <scope>NUCLEOTIDE SEQUENCE</scope>
    <source>
        <strain evidence="16">B5_2728</strain>
    </source>
</reference>
<dbReference type="GO" id="GO:0008760">
    <property type="term" value="F:UDP-N-acetylglucosamine 1-carboxyvinyltransferase activity"/>
    <property type="evidence" value="ECO:0007669"/>
    <property type="project" value="UniProtKB-UniRule"/>
</dbReference>
<dbReference type="InterPro" id="IPR036968">
    <property type="entry name" value="Enolpyruvate_Tfrase_sf"/>
</dbReference>
<organism evidence="16 17">
    <name type="scientific">Candidatus Allofournierella pullistercoris</name>
    <dbReference type="NCBI Taxonomy" id="2838597"/>
    <lineage>
        <taxon>Bacteria</taxon>
        <taxon>Bacillati</taxon>
        <taxon>Bacillota</taxon>
        <taxon>Clostridia</taxon>
        <taxon>Eubacteriales</taxon>
        <taxon>Oscillospiraceae</taxon>
        <taxon>Allofournierella</taxon>
    </lineage>
</organism>
<keyword evidence="4" id="KW-0132">Cell division</keyword>
<feature type="domain" description="Enolpyruvate transferase" evidence="15">
    <location>
        <begin position="9"/>
        <end position="407"/>
    </location>
</feature>
<comment type="similarity">
    <text evidence="10">Belongs to the EPSP synthase family. MurA subfamily.</text>
</comment>
<dbReference type="GO" id="GO:0019277">
    <property type="term" value="P:UDP-N-acetylgalactosamine biosynthetic process"/>
    <property type="evidence" value="ECO:0007669"/>
    <property type="project" value="InterPro"/>
</dbReference>
<comment type="catalytic activity">
    <reaction evidence="13">
        <text>phosphoenolpyruvate + UDP-N-acetyl-alpha-D-glucosamine = UDP-N-acetyl-3-O-(1-carboxyvinyl)-alpha-D-glucosamine + phosphate</text>
        <dbReference type="Rhea" id="RHEA:18681"/>
        <dbReference type="ChEBI" id="CHEBI:43474"/>
        <dbReference type="ChEBI" id="CHEBI:57705"/>
        <dbReference type="ChEBI" id="CHEBI:58702"/>
        <dbReference type="ChEBI" id="CHEBI:68483"/>
        <dbReference type="EC" id="2.5.1.7"/>
    </reaction>
</comment>
<dbReference type="GO" id="GO:0051301">
    <property type="term" value="P:cell division"/>
    <property type="evidence" value="ECO:0007669"/>
    <property type="project" value="UniProtKB-KW"/>
</dbReference>
<evidence type="ECO:0000256" key="3">
    <source>
        <dbReference type="ARBA" id="ARBA00022490"/>
    </source>
</evidence>
<name>A0A948T1Z5_9FIRM</name>
<evidence type="ECO:0000256" key="10">
    <source>
        <dbReference type="ARBA" id="ARBA00038367"/>
    </source>
</evidence>
<dbReference type="GO" id="GO:0009252">
    <property type="term" value="P:peptidoglycan biosynthetic process"/>
    <property type="evidence" value="ECO:0007669"/>
    <property type="project" value="UniProtKB-UniRule"/>
</dbReference>
<comment type="pathway">
    <text evidence="2">Cell wall biogenesis; peptidoglycan biosynthesis.</text>
</comment>
<dbReference type="GO" id="GO:0008360">
    <property type="term" value="P:regulation of cell shape"/>
    <property type="evidence" value="ECO:0007669"/>
    <property type="project" value="UniProtKB-KW"/>
</dbReference>
<gene>
    <name evidence="16" type="primary">murA</name>
    <name evidence="16" type="ORF">H9882_02530</name>
</gene>
<keyword evidence="7" id="KW-0573">Peptidoglycan synthesis</keyword>
<sequence>MGECWKIVGGRPLFGRVRVPAAKNSVLPLMAASLMCQGESQFSSVPDLLDVRTSMEIYQTLGGQCSYQSGRLRLSFRQKEGRGCMPRHLAGAMRSSVFYLAPALHRFGRVETIQPGGCNLGPRPIDIHLDGLVQMGAQMEWQQDVLVLTAPRGLRGTEFVLRLPSVGATETLMMAAAKAKGETILRGVAREPEVVDLAQYLNQCGANIEGAGSSVLKIRGVSELTGCSYQPIPDRITATTLAATVASAGGHVTLEQCPAYLMEPALNVLQQAGCGIKVREDCIQVERVGTLKGVGRLYTGVYPGFPTDAAPVIAAALLTAKGQSAIEDTIFEQRFSACAREFAKMGANVQCEGRVIQMQGVPELRGATMTAADLRGGAALVVAALASKEESCIDGLGHIRRGYKDLPGILQALGAKIQLQQLPDEEAVG</sequence>
<reference evidence="16" key="2">
    <citation type="submission" date="2021-04" db="EMBL/GenBank/DDBJ databases">
        <authorList>
            <person name="Gilroy R."/>
        </authorList>
    </citation>
    <scope>NUCLEOTIDE SEQUENCE</scope>
    <source>
        <strain evidence="16">B5_2728</strain>
    </source>
</reference>
<evidence type="ECO:0000313" key="16">
    <source>
        <dbReference type="EMBL" id="MBU3805756.1"/>
    </source>
</evidence>
<dbReference type="InterPro" id="IPR050068">
    <property type="entry name" value="MurA_subfamily"/>
</dbReference>
<evidence type="ECO:0000256" key="1">
    <source>
        <dbReference type="ARBA" id="ARBA00004496"/>
    </source>
</evidence>
<dbReference type="EMBL" id="JAHLFP010000017">
    <property type="protein sequence ID" value="MBU3805756.1"/>
    <property type="molecule type" value="Genomic_DNA"/>
</dbReference>
<dbReference type="GO" id="GO:0071555">
    <property type="term" value="P:cell wall organization"/>
    <property type="evidence" value="ECO:0007669"/>
    <property type="project" value="UniProtKB-KW"/>
</dbReference>
<evidence type="ECO:0000256" key="13">
    <source>
        <dbReference type="ARBA" id="ARBA00047527"/>
    </source>
</evidence>
<dbReference type="NCBIfam" id="NF006873">
    <property type="entry name" value="PRK09369.1"/>
    <property type="match status" value="1"/>
</dbReference>
<dbReference type="InterPro" id="IPR013792">
    <property type="entry name" value="RNA3'P_cycl/enolpyr_Trfase_a/b"/>
</dbReference>
<dbReference type="Gene3D" id="3.65.10.10">
    <property type="entry name" value="Enolpyruvate transferase domain"/>
    <property type="match status" value="2"/>
</dbReference>
<keyword evidence="5 16" id="KW-0808">Transferase</keyword>
<evidence type="ECO:0000256" key="12">
    <source>
        <dbReference type="ARBA" id="ARBA00039754"/>
    </source>
</evidence>
<dbReference type="InterPro" id="IPR005750">
    <property type="entry name" value="UDP_GlcNAc_COvinyl_MurA"/>
</dbReference>
<keyword evidence="3" id="KW-0963">Cytoplasm</keyword>
<evidence type="ECO:0000256" key="14">
    <source>
        <dbReference type="NCBIfam" id="TIGR01072"/>
    </source>
</evidence>
<dbReference type="CDD" id="cd01555">
    <property type="entry name" value="UdpNAET"/>
    <property type="match status" value="1"/>
</dbReference>
<comment type="subcellular location">
    <subcellularLocation>
        <location evidence="1">Cytoplasm</location>
    </subcellularLocation>
</comment>
<dbReference type="EC" id="2.5.1.7" evidence="11 14"/>
<dbReference type="Proteomes" id="UP000713596">
    <property type="component" value="Unassembled WGS sequence"/>
</dbReference>
<dbReference type="AlphaFoldDB" id="A0A948T1Z5"/>
<dbReference type="NCBIfam" id="TIGR01072">
    <property type="entry name" value="murA"/>
    <property type="match status" value="1"/>
</dbReference>
<evidence type="ECO:0000256" key="5">
    <source>
        <dbReference type="ARBA" id="ARBA00022679"/>
    </source>
</evidence>
<dbReference type="InterPro" id="IPR001986">
    <property type="entry name" value="Enolpyruvate_Tfrase_dom"/>
</dbReference>
<dbReference type="GO" id="GO:0005737">
    <property type="term" value="C:cytoplasm"/>
    <property type="evidence" value="ECO:0007669"/>
    <property type="project" value="UniProtKB-SubCell"/>
</dbReference>
<keyword evidence="9" id="KW-0961">Cell wall biogenesis/degradation</keyword>
<keyword evidence="8" id="KW-0131">Cell cycle</keyword>
<evidence type="ECO:0000256" key="7">
    <source>
        <dbReference type="ARBA" id="ARBA00022984"/>
    </source>
</evidence>
<comment type="caution">
    <text evidence="16">The sequence shown here is derived from an EMBL/GenBank/DDBJ whole genome shotgun (WGS) entry which is preliminary data.</text>
</comment>
<keyword evidence="6" id="KW-0133">Cell shape</keyword>
<evidence type="ECO:0000256" key="11">
    <source>
        <dbReference type="ARBA" id="ARBA00039108"/>
    </source>
</evidence>
<dbReference type="SUPFAM" id="SSF55205">
    <property type="entry name" value="EPT/RTPC-like"/>
    <property type="match status" value="1"/>
</dbReference>
<evidence type="ECO:0000256" key="2">
    <source>
        <dbReference type="ARBA" id="ARBA00004752"/>
    </source>
</evidence>
<evidence type="ECO:0000256" key="8">
    <source>
        <dbReference type="ARBA" id="ARBA00023306"/>
    </source>
</evidence>
<dbReference type="PANTHER" id="PTHR43783">
    <property type="entry name" value="UDP-N-ACETYLGLUCOSAMINE 1-CARBOXYVINYLTRANSFERASE"/>
    <property type="match status" value="1"/>
</dbReference>